<gene>
    <name evidence="3" type="ORF">BRAFLDRAFT_237347</name>
</gene>
<evidence type="ECO:0000256" key="1">
    <source>
        <dbReference type="SAM" id="MobiDB-lite"/>
    </source>
</evidence>
<name>C3YT42_BRAFL</name>
<dbReference type="InterPro" id="IPR021394">
    <property type="entry name" value="Med25_PTOV"/>
</dbReference>
<feature type="domain" description="Mediator complex subunit Med25 PTOV" evidence="2">
    <location>
        <begin position="7"/>
        <end position="85"/>
    </location>
</feature>
<feature type="region of interest" description="Disordered" evidence="1">
    <location>
        <begin position="1"/>
        <end position="26"/>
    </location>
</feature>
<organism>
    <name type="scientific">Branchiostoma floridae</name>
    <name type="common">Florida lancelet</name>
    <name type="synonym">Amphioxus</name>
    <dbReference type="NCBI Taxonomy" id="7739"/>
    <lineage>
        <taxon>Eukaryota</taxon>
        <taxon>Metazoa</taxon>
        <taxon>Chordata</taxon>
        <taxon>Cephalochordata</taxon>
        <taxon>Leptocardii</taxon>
        <taxon>Amphioxiformes</taxon>
        <taxon>Branchiostomatidae</taxon>
        <taxon>Branchiostoma</taxon>
    </lineage>
</organism>
<dbReference type="AlphaFoldDB" id="C3YT42"/>
<sequence length="86" mass="9607">PKNNPSDLPQKVNRSLACQVSSQPGETLQADKWPSKLMMQPIPQQLLVPLGPLFRNSRTVGFHFSNNDQDALRALYRVMEGGFVSI</sequence>
<proteinExistence type="predicted"/>
<dbReference type="Pfam" id="PF11232">
    <property type="entry name" value="Med25"/>
    <property type="match status" value="1"/>
</dbReference>
<dbReference type="STRING" id="7739.C3YT42"/>
<feature type="non-terminal residue" evidence="3">
    <location>
        <position position="1"/>
    </location>
</feature>
<dbReference type="EMBL" id="GG666551">
    <property type="protein sequence ID" value="EEN56409.1"/>
    <property type="molecule type" value="Genomic_DNA"/>
</dbReference>
<evidence type="ECO:0000313" key="3">
    <source>
        <dbReference type="EMBL" id="EEN56409.1"/>
    </source>
</evidence>
<dbReference type="PANTHER" id="PTHR12433:SF11">
    <property type="entry name" value="MEDIATOR OF RNA POLYMERASE II TRANSCRIPTION SUBUNIT 25"/>
    <property type="match status" value="1"/>
</dbReference>
<dbReference type="InterPro" id="IPR038196">
    <property type="entry name" value="Med25_PTOV_sf"/>
</dbReference>
<dbReference type="InParanoid" id="C3YT42"/>
<dbReference type="PANTHER" id="PTHR12433">
    <property type="entry name" value="MEDIATOR OF RNA POLYMERASE II TRANSCRIPTION SUBUNIT 25"/>
    <property type="match status" value="1"/>
</dbReference>
<dbReference type="Gene3D" id="2.40.290.30">
    <property type="entry name" value="Mediator complex subunit 25, ACID domain"/>
    <property type="match status" value="1"/>
</dbReference>
<protein>
    <recommendedName>
        <fullName evidence="2">Mediator complex subunit Med25 PTOV domain-containing protein</fullName>
    </recommendedName>
</protein>
<evidence type="ECO:0000259" key="2">
    <source>
        <dbReference type="Pfam" id="PF11232"/>
    </source>
</evidence>
<reference evidence="3" key="1">
    <citation type="journal article" date="2008" name="Nature">
        <title>The amphioxus genome and the evolution of the chordate karyotype.</title>
        <authorList>
            <consortium name="US DOE Joint Genome Institute (JGI-PGF)"/>
            <person name="Putnam N.H."/>
            <person name="Butts T."/>
            <person name="Ferrier D.E.K."/>
            <person name="Furlong R.F."/>
            <person name="Hellsten U."/>
            <person name="Kawashima T."/>
            <person name="Robinson-Rechavi M."/>
            <person name="Shoguchi E."/>
            <person name="Terry A."/>
            <person name="Yu J.-K."/>
            <person name="Benito-Gutierrez E.L."/>
            <person name="Dubchak I."/>
            <person name="Garcia-Fernandez J."/>
            <person name="Gibson-Brown J.J."/>
            <person name="Grigoriev I.V."/>
            <person name="Horton A.C."/>
            <person name="de Jong P.J."/>
            <person name="Jurka J."/>
            <person name="Kapitonov V.V."/>
            <person name="Kohara Y."/>
            <person name="Kuroki Y."/>
            <person name="Lindquist E."/>
            <person name="Lucas S."/>
            <person name="Osoegawa K."/>
            <person name="Pennacchio L.A."/>
            <person name="Salamov A.A."/>
            <person name="Satou Y."/>
            <person name="Sauka-Spengler T."/>
            <person name="Schmutz J."/>
            <person name="Shin-I T."/>
            <person name="Toyoda A."/>
            <person name="Bronner-Fraser M."/>
            <person name="Fujiyama A."/>
            <person name="Holland L.Z."/>
            <person name="Holland P.W.H."/>
            <person name="Satoh N."/>
            <person name="Rokhsar D.S."/>
        </authorList>
    </citation>
    <scope>NUCLEOTIDE SEQUENCE [LARGE SCALE GENOMIC DNA]</scope>
    <source>
        <strain evidence="3">S238N-H82</strain>
        <tissue evidence="3">Testes</tissue>
    </source>
</reference>
<accession>C3YT42</accession>